<gene>
    <name evidence="2" type="ORF">FIM1_3000</name>
</gene>
<accession>A0ABX6EVB6</accession>
<reference evidence="2 3" key="1">
    <citation type="submission" date="2016-03" db="EMBL/GenBank/DDBJ databases">
        <title>How can Kluyveromyces marxianus grow so fast - potential evolutionary course in Saccharomyces Complex revealed by comparative genomics.</title>
        <authorList>
            <person name="Mo W."/>
            <person name="Lu W."/>
            <person name="Yang X."/>
            <person name="Qi J."/>
            <person name="Lv H."/>
        </authorList>
    </citation>
    <scope>NUCLEOTIDE SEQUENCE [LARGE SCALE GENOMIC DNA]</scope>
    <source>
        <strain evidence="2 3">FIM1</strain>
    </source>
</reference>
<feature type="transmembrane region" description="Helical" evidence="1">
    <location>
        <begin position="20"/>
        <end position="49"/>
    </location>
</feature>
<evidence type="ECO:0000256" key="1">
    <source>
        <dbReference type="SAM" id="Phobius"/>
    </source>
</evidence>
<keyword evidence="1" id="KW-0812">Transmembrane</keyword>
<keyword evidence="1" id="KW-0472">Membrane</keyword>
<evidence type="ECO:0000313" key="2">
    <source>
        <dbReference type="EMBL" id="QGN16295.1"/>
    </source>
</evidence>
<keyword evidence="1" id="KW-1133">Transmembrane helix</keyword>
<organism evidence="2 3">
    <name type="scientific">Kluyveromyces marxianus</name>
    <name type="common">Yeast</name>
    <name type="synonym">Candida kefyr</name>
    <dbReference type="NCBI Taxonomy" id="4911"/>
    <lineage>
        <taxon>Eukaryota</taxon>
        <taxon>Fungi</taxon>
        <taxon>Dikarya</taxon>
        <taxon>Ascomycota</taxon>
        <taxon>Saccharomycotina</taxon>
        <taxon>Saccharomycetes</taxon>
        <taxon>Saccharomycetales</taxon>
        <taxon>Saccharomycetaceae</taxon>
        <taxon>Kluyveromyces</taxon>
    </lineage>
</organism>
<reference evidence="2 3" key="2">
    <citation type="submission" date="2019-11" db="EMBL/GenBank/DDBJ databases">
        <authorList>
            <person name="Lu H."/>
        </authorList>
    </citation>
    <scope>NUCLEOTIDE SEQUENCE [LARGE SCALE GENOMIC DNA]</scope>
    <source>
        <strain evidence="2 3">FIM1</strain>
    </source>
</reference>
<evidence type="ECO:0000313" key="3">
    <source>
        <dbReference type="Proteomes" id="UP000422736"/>
    </source>
</evidence>
<protein>
    <submittedName>
        <fullName evidence="2">Uncharacterized protein</fullName>
    </submittedName>
</protein>
<name>A0ABX6EVB6_KLUMA</name>
<proteinExistence type="predicted"/>
<dbReference type="EMBL" id="CP015057">
    <property type="protein sequence ID" value="QGN16295.1"/>
    <property type="molecule type" value="Genomic_DNA"/>
</dbReference>
<keyword evidence="3" id="KW-1185">Reference proteome</keyword>
<dbReference type="Proteomes" id="UP000422736">
    <property type="component" value="Chromosome 4"/>
</dbReference>
<sequence length="130" mass="13899">MMSISTQSTSGFLDKVPSSLVVYTAVMFYLLSGGRISVSLAVVVGFFILRKHNEEVSSAKVEEVEPPKKKGCCGGKNGGCSGHKVDDNGLPIKKKSCCGGACKSKKVEDPAPAVEISYDNEIDFTDSFKR</sequence>